<sequence>MDEGATFHGEEATTAHKSVRQAKQCRHVRGDVGADIAKHTASDYYTPSTWCVNSGVASTINKRRRTHRLLLQQSLVLLHPLVGVWVAPAEADGDLGQDRELLPGAAEGGADLAATYRVEVRDVAVAALAGHVAQLVAVTRHHQLVLGHNVHLLRAGQTGHGGAYLAFAGGRLRLSVDGAAGVDPAPGVLHSHLPGLAVHHEGHAVDGGVAAVLAKLAQRVREHFHARPDAQLNPRKRKLPAEVAPAADALRGEAVQRDHVQTHVDEHVLHGEVGGHARHVFVRFGGGRADVVAVDVLGRDPAVKADARRGAGLLGPVAGASLGAGFGRVGFFRLFPDLVEREGKRF</sequence>
<dbReference type="EMBL" id="BPLF01000006">
    <property type="protein sequence ID" value="GIX66291.1"/>
    <property type="molecule type" value="Genomic_DNA"/>
</dbReference>
<name>A0AAV4M2J1_BABCB</name>
<dbReference type="GeneID" id="94197772"/>
<dbReference type="Proteomes" id="UP001497744">
    <property type="component" value="Unassembled WGS sequence"/>
</dbReference>
<reference evidence="2 3" key="1">
    <citation type="submission" date="2021-06" db="EMBL/GenBank/DDBJ databases">
        <title>Genome sequence of Babesia caballi.</title>
        <authorList>
            <person name="Yamagishi J."/>
            <person name="Kidaka T."/>
            <person name="Ochi A."/>
        </authorList>
    </citation>
    <scope>NUCLEOTIDE SEQUENCE [LARGE SCALE GENOMIC DNA]</scope>
    <source>
        <strain evidence="2">USDA-D6B2</strain>
    </source>
</reference>
<evidence type="ECO:0000313" key="3">
    <source>
        <dbReference type="Proteomes" id="UP001497744"/>
    </source>
</evidence>
<comment type="caution">
    <text evidence="2">The sequence shown here is derived from an EMBL/GenBank/DDBJ whole genome shotgun (WGS) entry which is preliminary data.</text>
</comment>
<dbReference type="RefSeq" id="XP_067718360.1">
    <property type="nucleotide sequence ID" value="XM_067862259.1"/>
</dbReference>
<evidence type="ECO:0000313" key="2">
    <source>
        <dbReference type="EMBL" id="GIX66291.1"/>
    </source>
</evidence>
<keyword evidence="3" id="KW-1185">Reference proteome</keyword>
<organism evidence="2 3">
    <name type="scientific">Babesia caballi</name>
    <dbReference type="NCBI Taxonomy" id="5871"/>
    <lineage>
        <taxon>Eukaryota</taxon>
        <taxon>Sar</taxon>
        <taxon>Alveolata</taxon>
        <taxon>Apicomplexa</taxon>
        <taxon>Aconoidasida</taxon>
        <taxon>Piroplasmida</taxon>
        <taxon>Babesiidae</taxon>
        <taxon>Babesia</taxon>
    </lineage>
</organism>
<dbReference type="AlphaFoldDB" id="A0AAV4M2J1"/>
<protein>
    <submittedName>
        <fullName evidence="2">Neurexin-1, putative</fullName>
    </submittedName>
</protein>
<evidence type="ECO:0000256" key="1">
    <source>
        <dbReference type="SAM" id="MobiDB-lite"/>
    </source>
</evidence>
<proteinExistence type="predicted"/>
<accession>A0AAV4M2J1</accession>
<feature type="region of interest" description="Disordered" evidence="1">
    <location>
        <begin position="1"/>
        <end position="21"/>
    </location>
</feature>
<gene>
    <name evidence="2" type="ORF">BcabD6B2_57270</name>
</gene>